<dbReference type="InterPro" id="IPR001128">
    <property type="entry name" value="Cyt_P450"/>
</dbReference>
<evidence type="ECO:0000256" key="5">
    <source>
        <dbReference type="ARBA" id="ARBA00022824"/>
    </source>
</evidence>
<keyword evidence="4" id="KW-0349">Heme</keyword>
<dbReference type="EMBL" id="BMAO01004881">
    <property type="protein sequence ID" value="GFQ97642.1"/>
    <property type="molecule type" value="Genomic_DNA"/>
</dbReference>
<evidence type="ECO:0000256" key="8">
    <source>
        <dbReference type="ARBA" id="ARBA00023136"/>
    </source>
</evidence>
<comment type="cofactor">
    <cofactor evidence="1">
        <name>heme</name>
        <dbReference type="ChEBI" id="CHEBI:30413"/>
    </cofactor>
</comment>
<evidence type="ECO:0000256" key="3">
    <source>
        <dbReference type="ARBA" id="ARBA00010617"/>
    </source>
</evidence>
<evidence type="ECO:0000256" key="1">
    <source>
        <dbReference type="ARBA" id="ARBA00001971"/>
    </source>
</evidence>
<keyword evidence="10" id="KW-1185">Reference proteome</keyword>
<dbReference type="AlphaFoldDB" id="A0A8X6G718"/>
<gene>
    <name evidence="9" type="primary">CYP4V2</name>
    <name evidence="9" type="ORF">TNCT_101431</name>
</gene>
<dbReference type="PANTHER" id="PTHR24291">
    <property type="entry name" value="CYTOCHROME P450 FAMILY 4"/>
    <property type="match status" value="1"/>
</dbReference>
<dbReference type="Proteomes" id="UP000887116">
    <property type="component" value="Unassembled WGS sequence"/>
</dbReference>
<dbReference type="GO" id="GO:0005506">
    <property type="term" value="F:iron ion binding"/>
    <property type="evidence" value="ECO:0007669"/>
    <property type="project" value="InterPro"/>
</dbReference>
<dbReference type="Gene3D" id="1.10.630.10">
    <property type="entry name" value="Cytochrome P450"/>
    <property type="match status" value="1"/>
</dbReference>
<evidence type="ECO:0000256" key="7">
    <source>
        <dbReference type="ARBA" id="ARBA00023033"/>
    </source>
</evidence>
<dbReference type="GO" id="GO:0020037">
    <property type="term" value="F:heme binding"/>
    <property type="evidence" value="ECO:0007669"/>
    <property type="project" value="InterPro"/>
</dbReference>
<dbReference type="InterPro" id="IPR050196">
    <property type="entry name" value="Cytochrome_P450_Monoox"/>
</dbReference>
<evidence type="ECO:0000313" key="9">
    <source>
        <dbReference type="EMBL" id="GFQ97642.1"/>
    </source>
</evidence>
<keyword evidence="8" id="KW-0472">Membrane</keyword>
<keyword evidence="5" id="KW-0256">Endoplasmic reticulum</keyword>
<keyword evidence="6" id="KW-0408">Iron</keyword>
<comment type="subcellular location">
    <subcellularLocation>
        <location evidence="2">Endoplasmic reticulum membrane</location>
    </subcellularLocation>
</comment>
<sequence>MHIVSSNGLPMLYCLTQFLKERTEQFQQQQLFCLWVFYEPCFCFVKAEAVKQLLSKGGLEKAWTYNYLKPLLGTGLITSSVEKWKPIRKLLTPCFHSDILRGFLPVFNERSRKLVEHLRQESEKEFTNIDIPVTLTALDVIYETMLGTSIGALEKNSADYITAMNRIADISLSRVLKIWEYSDFMFNLTSGKEAKRHLKLIEDFTKSVIQEKKKQYLSGRKDNEKRREKHSWICYWSSILKPKH</sequence>
<name>A0A8X6G718_TRICU</name>
<dbReference type="GO" id="GO:0005789">
    <property type="term" value="C:endoplasmic reticulum membrane"/>
    <property type="evidence" value="ECO:0007669"/>
    <property type="project" value="UniProtKB-SubCell"/>
</dbReference>
<comment type="similarity">
    <text evidence="3">Belongs to the cytochrome P450 family.</text>
</comment>
<dbReference type="GO" id="GO:0004497">
    <property type="term" value="F:monooxygenase activity"/>
    <property type="evidence" value="ECO:0007669"/>
    <property type="project" value="UniProtKB-KW"/>
</dbReference>
<accession>A0A8X6G718</accession>
<keyword evidence="7" id="KW-0503">Monooxygenase</keyword>
<evidence type="ECO:0000256" key="2">
    <source>
        <dbReference type="ARBA" id="ARBA00004586"/>
    </source>
</evidence>
<proteinExistence type="inferred from homology"/>
<keyword evidence="4" id="KW-0479">Metal-binding</keyword>
<evidence type="ECO:0000313" key="10">
    <source>
        <dbReference type="Proteomes" id="UP000887116"/>
    </source>
</evidence>
<protein>
    <submittedName>
        <fullName evidence="9">Cytochrome P450 4V2</fullName>
    </submittedName>
</protein>
<dbReference type="PANTHER" id="PTHR24291:SF189">
    <property type="entry name" value="CYTOCHROME P450 4C3-RELATED"/>
    <property type="match status" value="1"/>
</dbReference>
<dbReference type="Pfam" id="PF00067">
    <property type="entry name" value="p450"/>
    <property type="match status" value="1"/>
</dbReference>
<dbReference type="OrthoDB" id="6434953at2759"/>
<keyword evidence="7" id="KW-0560">Oxidoreductase</keyword>
<evidence type="ECO:0000256" key="6">
    <source>
        <dbReference type="ARBA" id="ARBA00023004"/>
    </source>
</evidence>
<organism evidence="9 10">
    <name type="scientific">Trichonephila clavata</name>
    <name type="common">Joro spider</name>
    <name type="synonym">Nephila clavata</name>
    <dbReference type="NCBI Taxonomy" id="2740835"/>
    <lineage>
        <taxon>Eukaryota</taxon>
        <taxon>Metazoa</taxon>
        <taxon>Ecdysozoa</taxon>
        <taxon>Arthropoda</taxon>
        <taxon>Chelicerata</taxon>
        <taxon>Arachnida</taxon>
        <taxon>Araneae</taxon>
        <taxon>Araneomorphae</taxon>
        <taxon>Entelegynae</taxon>
        <taxon>Araneoidea</taxon>
        <taxon>Nephilidae</taxon>
        <taxon>Trichonephila</taxon>
    </lineage>
</organism>
<dbReference type="InterPro" id="IPR036396">
    <property type="entry name" value="Cyt_P450_sf"/>
</dbReference>
<dbReference type="SUPFAM" id="SSF48264">
    <property type="entry name" value="Cytochrome P450"/>
    <property type="match status" value="1"/>
</dbReference>
<dbReference type="GO" id="GO:0016705">
    <property type="term" value="F:oxidoreductase activity, acting on paired donors, with incorporation or reduction of molecular oxygen"/>
    <property type="evidence" value="ECO:0007669"/>
    <property type="project" value="InterPro"/>
</dbReference>
<evidence type="ECO:0000256" key="4">
    <source>
        <dbReference type="ARBA" id="ARBA00022617"/>
    </source>
</evidence>
<comment type="caution">
    <text evidence="9">The sequence shown here is derived from an EMBL/GenBank/DDBJ whole genome shotgun (WGS) entry which is preliminary data.</text>
</comment>
<reference evidence="9" key="1">
    <citation type="submission" date="2020-07" db="EMBL/GenBank/DDBJ databases">
        <title>Multicomponent nature underlies the extraordinary mechanical properties of spider dragline silk.</title>
        <authorList>
            <person name="Kono N."/>
            <person name="Nakamura H."/>
            <person name="Mori M."/>
            <person name="Yoshida Y."/>
            <person name="Ohtoshi R."/>
            <person name="Malay A.D."/>
            <person name="Moran D.A.P."/>
            <person name="Tomita M."/>
            <person name="Numata K."/>
            <person name="Arakawa K."/>
        </authorList>
    </citation>
    <scope>NUCLEOTIDE SEQUENCE</scope>
</reference>